<gene>
    <name evidence="3" type="ORF">KFE25_009317</name>
</gene>
<dbReference type="InterPro" id="IPR001611">
    <property type="entry name" value="Leu-rich_rpt"/>
</dbReference>
<dbReference type="EMBL" id="JAGTXO010000001">
    <property type="protein sequence ID" value="KAG8470896.1"/>
    <property type="molecule type" value="Genomic_DNA"/>
</dbReference>
<dbReference type="PROSITE" id="PS51450">
    <property type="entry name" value="LRR"/>
    <property type="match status" value="1"/>
</dbReference>
<protein>
    <recommendedName>
        <fullName evidence="5">Leucine-rich repeat domain-containing protein</fullName>
    </recommendedName>
</protein>
<evidence type="ECO:0008006" key="5">
    <source>
        <dbReference type="Google" id="ProtNLM"/>
    </source>
</evidence>
<dbReference type="SMART" id="SM00369">
    <property type="entry name" value="LRR_TYP"/>
    <property type="match status" value="2"/>
</dbReference>
<accession>A0A8J5XXL0</accession>
<organism evidence="3 4">
    <name type="scientific">Diacronema lutheri</name>
    <name type="common">Unicellular marine alga</name>
    <name type="synonym">Monochrysis lutheri</name>
    <dbReference type="NCBI Taxonomy" id="2081491"/>
    <lineage>
        <taxon>Eukaryota</taxon>
        <taxon>Haptista</taxon>
        <taxon>Haptophyta</taxon>
        <taxon>Pavlovophyceae</taxon>
        <taxon>Pavlovales</taxon>
        <taxon>Pavlovaceae</taxon>
        <taxon>Diacronema</taxon>
    </lineage>
</organism>
<dbReference type="AlphaFoldDB" id="A0A8J5XXL0"/>
<evidence type="ECO:0000313" key="4">
    <source>
        <dbReference type="Proteomes" id="UP000751190"/>
    </source>
</evidence>
<evidence type="ECO:0000256" key="1">
    <source>
        <dbReference type="ARBA" id="ARBA00022614"/>
    </source>
</evidence>
<dbReference type="SUPFAM" id="SSF52058">
    <property type="entry name" value="L domain-like"/>
    <property type="match status" value="1"/>
</dbReference>
<sequence>MMSATTLRGVTRATRVLDLSASAELVCDNLMCAKVGELCLCKFSIALPKIAHVSELRLRGNGMDRWPELWRIPGLHILDVSENRLQSIPREIAQLSHLKELRISHNDLESLPEELAQLPSLRLVDARNNSRLRAVPQSLAAIVRTDEGDSARR</sequence>
<keyword evidence="1" id="KW-0433">Leucine-rich repeat</keyword>
<evidence type="ECO:0000256" key="2">
    <source>
        <dbReference type="ARBA" id="ARBA00022737"/>
    </source>
</evidence>
<dbReference type="SMART" id="SM00364">
    <property type="entry name" value="LRR_BAC"/>
    <property type="match status" value="3"/>
</dbReference>
<name>A0A8J5XXL0_DIALT</name>
<dbReference type="Pfam" id="PF13855">
    <property type="entry name" value="LRR_8"/>
    <property type="match status" value="1"/>
</dbReference>
<evidence type="ECO:0000313" key="3">
    <source>
        <dbReference type="EMBL" id="KAG8470896.1"/>
    </source>
</evidence>
<dbReference type="PANTHER" id="PTHR48051:SF1">
    <property type="entry name" value="RAS SUPPRESSOR PROTEIN 1"/>
    <property type="match status" value="1"/>
</dbReference>
<dbReference type="OMA" id="RCFASIT"/>
<keyword evidence="2" id="KW-0677">Repeat</keyword>
<dbReference type="Gene3D" id="3.80.10.10">
    <property type="entry name" value="Ribonuclease Inhibitor"/>
    <property type="match status" value="1"/>
</dbReference>
<keyword evidence="4" id="KW-1185">Reference proteome</keyword>
<proteinExistence type="predicted"/>
<dbReference type="Proteomes" id="UP000751190">
    <property type="component" value="Unassembled WGS sequence"/>
</dbReference>
<dbReference type="OrthoDB" id="1394818at2759"/>
<comment type="caution">
    <text evidence="3">The sequence shown here is derived from an EMBL/GenBank/DDBJ whole genome shotgun (WGS) entry which is preliminary data.</text>
</comment>
<dbReference type="PANTHER" id="PTHR48051">
    <property type="match status" value="1"/>
</dbReference>
<dbReference type="InterPro" id="IPR003591">
    <property type="entry name" value="Leu-rich_rpt_typical-subtyp"/>
</dbReference>
<reference evidence="3" key="1">
    <citation type="submission" date="2021-05" db="EMBL/GenBank/DDBJ databases">
        <title>The genome of the haptophyte Pavlova lutheri (Diacronema luteri, Pavlovales) - a model for lipid biosynthesis in eukaryotic algae.</title>
        <authorList>
            <person name="Hulatt C.J."/>
            <person name="Posewitz M.C."/>
        </authorList>
    </citation>
    <scope>NUCLEOTIDE SEQUENCE</scope>
    <source>
        <strain evidence="3">NIVA-4/92</strain>
    </source>
</reference>
<dbReference type="GO" id="GO:0005737">
    <property type="term" value="C:cytoplasm"/>
    <property type="evidence" value="ECO:0007669"/>
    <property type="project" value="TreeGrafter"/>
</dbReference>
<dbReference type="InterPro" id="IPR032675">
    <property type="entry name" value="LRR_dom_sf"/>
</dbReference>
<dbReference type="InterPro" id="IPR050216">
    <property type="entry name" value="LRR_domain-containing"/>
</dbReference>